<keyword evidence="8" id="KW-0479">Metal-binding</keyword>
<dbReference type="NCBIfam" id="NF006396">
    <property type="entry name" value="PRK08645.1"/>
    <property type="match status" value="1"/>
</dbReference>
<dbReference type="SUPFAM" id="SSF51730">
    <property type="entry name" value="FAD-linked oxidoreductase"/>
    <property type="match status" value="1"/>
</dbReference>
<evidence type="ECO:0000259" key="9">
    <source>
        <dbReference type="PROSITE" id="PS50970"/>
    </source>
</evidence>
<dbReference type="Proteomes" id="UP000198565">
    <property type="component" value="Unassembled WGS sequence"/>
</dbReference>
<dbReference type="AlphaFoldDB" id="A0A1I4NUR8"/>
<dbReference type="EMBL" id="FOTR01000009">
    <property type="protein sequence ID" value="SFM19146.1"/>
    <property type="molecule type" value="Genomic_DNA"/>
</dbReference>
<dbReference type="PANTHER" id="PTHR11103">
    <property type="entry name" value="SLR1189 PROTEIN"/>
    <property type="match status" value="1"/>
</dbReference>
<dbReference type="CDD" id="cd00537">
    <property type="entry name" value="MTHFR"/>
    <property type="match status" value="1"/>
</dbReference>
<name>A0A1I4NUR8_9BACI</name>
<evidence type="ECO:0000256" key="3">
    <source>
        <dbReference type="ARBA" id="ARBA00022603"/>
    </source>
</evidence>
<dbReference type="Gene3D" id="3.20.20.220">
    <property type="match status" value="1"/>
</dbReference>
<organism evidence="10 11">
    <name type="scientific">Gracilibacillus orientalis</name>
    <dbReference type="NCBI Taxonomy" id="334253"/>
    <lineage>
        <taxon>Bacteria</taxon>
        <taxon>Bacillati</taxon>
        <taxon>Bacillota</taxon>
        <taxon>Bacilli</taxon>
        <taxon>Bacillales</taxon>
        <taxon>Bacillaceae</taxon>
        <taxon>Gracilibacillus</taxon>
    </lineage>
</organism>
<feature type="binding site" evidence="8">
    <location>
        <position position="267"/>
    </location>
    <ligand>
        <name>Zn(2+)</name>
        <dbReference type="ChEBI" id="CHEBI:29105"/>
    </ligand>
</feature>
<evidence type="ECO:0000256" key="8">
    <source>
        <dbReference type="PROSITE-ProRule" id="PRU00333"/>
    </source>
</evidence>
<evidence type="ECO:0000313" key="10">
    <source>
        <dbReference type="EMBL" id="SFM19146.1"/>
    </source>
</evidence>
<dbReference type="Gene3D" id="3.20.20.330">
    <property type="entry name" value="Homocysteine-binding-like domain"/>
    <property type="match status" value="1"/>
</dbReference>
<comment type="cofactor">
    <cofactor evidence="8">
        <name>Zn(2+)</name>
        <dbReference type="ChEBI" id="CHEBI:29105"/>
    </cofactor>
</comment>
<keyword evidence="3 8" id="KW-0489">Methyltransferase</keyword>
<comment type="pathway">
    <text evidence="2">One-carbon metabolism; tetrahydrofolate interconversion.</text>
</comment>
<dbReference type="InterPro" id="IPR003726">
    <property type="entry name" value="HCY_dom"/>
</dbReference>
<dbReference type="PROSITE" id="PS50970">
    <property type="entry name" value="HCY"/>
    <property type="match status" value="1"/>
</dbReference>
<dbReference type="UniPathway" id="UPA00193"/>
<keyword evidence="7" id="KW-0560">Oxidoreductase</keyword>
<accession>A0A1I4NUR8</accession>
<evidence type="ECO:0000313" key="11">
    <source>
        <dbReference type="Proteomes" id="UP000198565"/>
    </source>
</evidence>
<dbReference type="OrthoDB" id="9803687at2"/>
<keyword evidence="8" id="KW-0862">Zinc</keyword>
<evidence type="ECO:0000256" key="7">
    <source>
        <dbReference type="ARBA" id="ARBA00023002"/>
    </source>
</evidence>
<dbReference type="InterPro" id="IPR036589">
    <property type="entry name" value="HCY_dom_sf"/>
</dbReference>
<keyword evidence="4" id="KW-0285">Flavoprotein</keyword>
<dbReference type="FunFam" id="3.20.20.220:FF:000007">
    <property type="entry name" value="Bifunctional homocysteine S-methyltransferase/methylenetetrahydrofolate reductase"/>
    <property type="match status" value="1"/>
</dbReference>
<evidence type="ECO:0000256" key="4">
    <source>
        <dbReference type="ARBA" id="ARBA00022630"/>
    </source>
</evidence>
<feature type="binding site" evidence="8">
    <location>
        <position position="268"/>
    </location>
    <ligand>
        <name>Zn(2+)</name>
        <dbReference type="ChEBI" id="CHEBI:29105"/>
    </ligand>
</feature>
<feature type="binding site" evidence="8">
    <location>
        <position position="202"/>
    </location>
    <ligand>
        <name>Zn(2+)</name>
        <dbReference type="ChEBI" id="CHEBI:29105"/>
    </ligand>
</feature>
<comment type="cofactor">
    <cofactor evidence="1">
        <name>FAD</name>
        <dbReference type="ChEBI" id="CHEBI:57692"/>
    </cofactor>
</comment>
<gene>
    <name evidence="10" type="ORF">SAMN04487943_109159</name>
</gene>
<dbReference type="GO" id="GO:0032259">
    <property type="term" value="P:methylation"/>
    <property type="evidence" value="ECO:0007669"/>
    <property type="project" value="UniProtKB-KW"/>
</dbReference>
<dbReference type="SUPFAM" id="SSF82282">
    <property type="entry name" value="Homocysteine S-methyltransferase"/>
    <property type="match status" value="1"/>
</dbReference>
<dbReference type="GO" id="GO:0046872">
    <property type="term" value="F:metal ion binding"/>
    <property type="evidence" value="ECO:0007669"/>
    <property type="project" value="UniProtKB-KW"/>
</dbReference>
<dbReference type="Pfam" id="PF02574">
    <property type="entry name" value="S-methyl_trans"/>
    <property type="match status" value="1"/>
</dbReference>
<dbReference type="PANTHER" id="PTHR11103:SF18">
    <property type="entry name" value="SLR1189 PROTEIN"/>
    <property type="match status" value="1"/>
</dbReference>
<feature type="domain" description="Hcy-binding" evidence="9">
    <location>
        <begin position="1"/>
        <end position="282"/>
    </location>
</feature>
<keyword evidence="6" id="KW-0274">FAD</keyword>
<evidence type="ECO:0000256" key="2">
    <source>
        <dbReference type="ARBA" id="ARBA00004777"/>
    </source>
</evidence>
<evidence type="ECO:0000256" key="5">
    <source>
        <dbReference type="ARBA" id="ARBA00022679"/>
    </source>
</evidence>
<dbReference type="InterPro" id="IPR003171">
    <property type="entry name" value="Mehydrof_redctse-like"/>
</dbReference>
<protein>
    <submittedName>
        <fullName evidence="10">Homocysteine S-methyltransferase</fullName>
    </submittedName>
</protein>
<evidence type="ECO:0000256" key="1">
    <source>
        <dbReference type="ARBA" id="ARBA00001974"/>
    </source>
</evidence>
<sequence>MSNLITSLQNGLMVADGAMGTLLYSHGVDRCFESYNTTHPDEILHVHQTYLDAGAEIIQTNTYGANYIKLSRFGLEDQVHQLNTKAVQLAKTAAKNRAFVLGTIGGIRGVQKIVTSKKEILRSFKEQLFSLLLEGVDGILLETYYDFEEIKQVLEIARQETDLPIIANVSMHEPGVMENGIQLATALQTLEDIGADVVGVNCHLGPHYMIKALESVPLLEKAFLAAYPNASLPAYQNGKLVYSQHSHYFERCAKDFRDQGVRLIGGCCGTTPEHIRALQDGISDLEPIKEKEIKQVTFTENTHDQQPPLRTTLADKAQKRHTVIVELDAPKHLDTDSFMDGVFALENAGVDAITLADNSLATPRISNLAMAVKMKQAGCHTTPLIHLTCRDRNLIGLQSHLMGLHTLGLHEILAITGDPTRIGGFPGASSVFDVTSAELTKLIKQSNQGLSFSGSSLKTNTQFQVAAAFNPNVANLEKAVKRMERKIKHGADYFLTQPIFNHEQIIELHRHTKHIDKPIFIGIMPLTSHRNAEFLHHEVPGMKLSDEVRSRMQRHDNRQDSLQEGLQIAKELIETAMNYFNGIYIITPFMRYPLTVELTKYVHQQAKSVTKIKN</sequence>
<keyword evidence="11" id="KW-1185">Reference proteome</keyword>
<dbReference type="GO" id="GO:0035999">
    <property type="term" value="P:tetrahydrofolate interconversion"/>
    <property type="evidence" value="ECO:0007669"/>
    <property type="project" value="UniProtKB-UniPathway"/>
</dbReference>
<reference evidence="11" key="1">
    <citation type="submission" date="2016-10" db="EMBL/GenBank/DDBJ databases">
        <authorList>
            <person name="Varghese N."/>
            <person name="Submissions S."/>
        </authorList>
    </citation>
    <scope>NUCLEOTIDE SEQUENCE [LARGE SCALE GENOMIC DNA]</scope>
    <source>
        <strain evidence="11">CGMCC 1.4250</strain>
    </source>
</reference>
<dbReference type="GO" id="GO:0008168">
    <property type="term" value="F:methyltransferase activity"/>
    <property type="evidence" value="ECO:0007669"/>
    <property type="project" value="UniProtKB-UniRule"/>
</dbReference>
<keyword evidence="5 8" id="KW-0808">Transferase</keyword>
<dbReference type="InterPro" id="IPR029041">
    <property type="entry name" value="FAD-linked_oxidoreductase-like"/>
</dbReference>
<dbReference type="GO" id="GO:0006555">
    <property type="term" value="P:methionine metabolic process"/>
    <property type="evidence" value="ECO:0007669"/>
    <property type="project" value="InterPro"/>
</dbReference>
<evidence type="ECO:0000256" key="6">
    <source>
        <dbReference type="ARBA" id="ARBA00022827"/>
    </source>
</evidence>
<dbReference type="RefSeq" id="WP_091484683.1">
    <property type="nucleotide sequence ID" value="NZ_FOTR01000009.1"/>
</dbReference>
<dbReference type="Pfam" id="PF02219">
    <property type="entry name" value="MTHFR"/>
    <property type="match status" value="1"/>
</dbReference>
<dbReference type="STRING" id="334253.SAMN04487943_109159"/>
<proteinExistence type="predicted"/>
<dbReference type="GO" id="GO:0004489">
    <property type="term" value="F:methylenetetrahydrofolate reductase [NAD(P)H] activity"/>
    <property type="evidence" value="ECO:0007669"/>
    <property type="project" value="InterPro"/>
</dbReference>